<feature type="transmembrane region" description="Helical" evidence="6">
    <location>
        <begin position="159"/>
        <end position="179"/>
    </location>
</feature>
<gene>
    <name evidence="7" type="ORF">SAMN06269117_12612</name>
</gene>
<keyword evidence="3 6" id="KW-0812">Transmembrane</keyword>
<dbReference type="EMBL" id="FXTM01000026">
    <property type="protein sequence ID" value="SMO75459.1"/>
    <property type="molecule type" value="Genomic_DNA"/>
</dbReference>
<name>A0A521DUS0_9BACT</name>
<feature type="transmembrane region" description="Helical" evidence="6">
    <location>
        <begin position="35"/>
        <end position="61"/>
    </location>
</feature>
<dbReference type="InterPro" id="IPR031312">
    <property type="entry name" value="Na/sul_symport_CS"/>
</dbReference>
<feature type="transmembrane region" description="Helical" evidence="6">
    <location>
        <begin position="111"/>
        <end position="130"/>
    </location>
</feature>
<feature type="transmembrane region" description="Helical" evidence="6">
    <location>
        <begin position="380"/>
        <end position="400"/>
    </location>
</feature>
<dbReference type="CDD" id="cd01115">
    <property type="entry name" value="SLC13_permease"/>
    <property type="match status" value="1"/>
</dbReference>
<dbReference type="Proteomes" id="UP000317315">
    <property type="component" value="Unassembled WGS sequence"/>
</dbReference>
<sequence>MKRTVGILIFILLSLLIFSQSWDLNVRKGLLVLSFAGVFWIFEVLPLSVTALSVPVLGVLLGIDSVKGALSSFAHPIIFLFLGGFALATALQKYSLDRLIAYKIVSLARGSVFASSIFLFGVVAFISMWISNTSTTAMALPLALGILGASKSDWRLKHFILLGVAYSASVGGIGTLVGSPPNGITAAELGMGFTDWLRFGLPTVLVLFPILIVTLLLVFRPNFSGSFTLESLEFKLGKKEILVLFVFLTTVILWLFGKPISHLIGVKKYFDAVVAIFAVILLFVFNLLNWRELEEGTDWGTLVLFGGGITLSHFLKITGGSKFIANSLVELVSSLPQILIVFSVVLFMIFATELMSNTATAAIFVPILISAGKTLGINPVEIAIPAGIAASCAFMLPVATPPNAIVYGTGEVEQKNMLKTGFILNITFALAITFVAYLLCKL</sequence>
<feature type="transmembrane region" description="Helical" evidence="6">
    <location>
        <begin position="420"/>
        <end position="440"/>
    </location>
</feature>
<evidence type="ECO:0000313" key="7">
    <source>
        <dbReference type="EMBL" id="SMO75459.1"/>
    </source>
</evidence>
<keyword evidence="4 6" id="KW-1133">Transmembrane helix</keyword>
<evidence type="ECO:0000256" key="4">
    <source>
        <dbReference type="ARBA" id="ARBA00022989"/>
    </source>
</evidence>
<dbReference type="NCBIfam" id="TIGR00785">
    <property type="entry name" value="dass"/>
    <property type="match status" value="1"/>
</dbReference>
<dbReference type="GO" id="GO:0005886">
    <property type="term" value="C:plasma membrane"/>
    <property type="evidence" value="ECO:0007669"/>
    <property type="project" value="TreeGrafter"/>
</dbReference>
<evidence type="ECO:0000256" key="1">
    <source>
        <dbReference type="ARBA" id="ARBA00004141"/>
    </source>
</evidence>
<dbReference type="GO" id="GO:0015141">
    <property type="term" value="F:succinate transmembrane transporter activity"/>
    <property type="evidence" value="ECO:0007669"/>
    <property type="project" value="UniProtKB-ARBA"/>
</dbReference>
<feature type="transmembrane region" description="Helical" evidence="6">
    <location>
        <begin position="338"/>
        <end position="368"/>
    </location>
</feature>
<comment type="subcellular location">
    <subcellularLocation>
        <location evidence="1">Membrane</location>
        <topology evidence="1">Multi-pass membrane protein</topology>
    </subcellularLocation>
</comment>
<evidence type="ECO:0000256" key="5">
    <source>
        <dbReference type="ARBA" id="ARBA00023136"/>
    </source>
</evidence>
<accession>A0A521DUS0</accession>
<dbReference type="RefSeq" id="WP_142936128.1">
    <property type="nucleotide sequence ID" value="NZ_FXTM01000026.1"/>
</dbReference>
<evidence type="ECO:0000256" key="2">
    <source>
        <dbReference type="ARBA" id="ARBA00022448"/>
    </source>
</evidence>
<evidence type="ECO:0000256" key="3">
    <source>
        <dbReference type="ARBA" id="ARBA00022692"/>
    </source>
</evidence>
<keyword evidence="8" id="KW-1185">Reference proteome</keyword>
<feature type="transmembrane region" description="Helical" evidence="6">
    <location>
        <begin position="240"/>
        <end position="257"/>
    </location>
</feature>
<dbReference type="PROSITE" id="PS01271">
    <property type="entry name" value="NA_SULFATE"/>
    <property type="match status" value="1"/>
</dbReference>
<dbReference type="OrthoDB" id="37272at2"/>
<keyword evidence="5 6" id="KW-0472">Membrane</keyword>
<evidence type="ECO:0000313" key="8">
    <source>
        <dbReference type="Proteomes" id="UP000317315"/>
    </source>
</evidence>
<dbReference type="PANTHER" id="PTHR10283">
    <property type="entry name" value="SOLUTE CARRIER FAMILY 13 MEMBER"/>
    <property type="match status" value="1"/>
</dbReference>
<proteinExistence type="predicted"/>
<organism evidence="7 8">
    <name type="scientific">Balnearium lithotrophicum</name>
    <dbReference type="NCBI Taxonomy" id="223788"/>
    <lineage>
        <taxon>Bacteria</taxon>
        <taxon>Pseudomonadati</taxon>
        <taxon>Aquificota</taxon>
        <taxon>Aquificia</taxon>
        <taxon>Desulfurobacteriales</taxon>
        <taxon>Desulfurobacteriaceae</taxon>
        <taxon>Balnearium</taxon>
    </lineage>
</organism>
<dbReference type="Pfam" id="PF00939">
    <property type="entry name" value="Na_sulph_symp"/>
    <property type="match status" value="1"/>
</dbReference>
<feature type="transmembrane region" description="Helical" evidence="6">
    <location>
        <begin position="73"/>
        <end position="91"/>
    </location>
</feature>
<reference evidence="7 8" key="1">
    <citation type="submission" date="2017-05" db="EMBL/GenBank/DDBJ databases">
        <authorList>
            <person name="Varghese N."/>
            <person name="Submissions S."/>
        </authorList>
    </citation>
    <scope>NUCLEOTIDE SEQUENCE [LARGE SCALE GENOMIC DNA]</scope>
    <source>
        <strain evidence="7 8">DSM 16304</strain>
    </source>
</reference>
<protein>
    <submittedName>
        <fullName evidence="7">Solute carrier family 13 (Sodium-dependent dicarboxylate transporter), member 2/3/5</fullName>
    </submittedName>
</protein>
<evidence type="ECO:0000256" key="6">
    <source>
        <dbReference type="SAM" id="Phobius"/>
    </source>
</evidence>
<feature type="transmembrane region" description="Helical" evidence="6">
    <location>
        <begin position="300"/>
        <end position="318"/>
    </location>
</feature>
<dbReference type="InterPro" id="IPR001898">
    <property type="entry name" value="SLC13A/DASS"/>
</dbReference>
<feature type="transmembrane region" description="Helical" evidence="6">
    <location>
        <begin position="199"/>
        <end position="219"/>
    </location>
</feature>
<dbReference type="PANTHER" id="PTHR10283:SF82">
    <property type="entry name" value="SOLUTE CARRIER FAMILY 13 MEMBER 2"/>
    <property type="match status" value="1"/>
</dbReference>
<dbReference type="AlphaFoldDB" id="A0A521DUS0"/>
<keyword evidence="2" id="KW-0813">Transport</keyword>
<feature type="transmembrane region" description="Helical" evidence="6">
    <location>
        <begin position="269"/>
        <end position="288"/>
    </location>
</feature>